<feature type="region of interest" description="Disordered" evidence="1">
    <location>
        <begin position="27"/>
        <end position="64"/>
    </location>
</feature>
<feature type="chain" id="PRO_5034764433" description="AAA-ATPase-like domain-containing protein" evidence="2">
    <location>
        <begin position="22"/>
        <end position="555"/>
    </location>
</feature>
<evidence type="ECO:0000256" key="2">
    <source>
        <dbReference type="SAM" id="SignalP"/>
    </source>
</evidence>
<organism evidence="4">
    <name type="scientific">Cacopsylla melanoneura</name>
    <dbReference type="NCBI Taxonomy" id="428564"/>
    <lineage>
        <taxon>Eukaryota</taxon>
        <taxon>Metazoa</taxon>
        <taxon>Ecdysozoa</taxon>
        <taxon>Arthropoda</taxon>
        <taxon>Hexapoda</taxon>
        <taxon>Insecta</taxon>
        <taxon>Pterygota</taxon>
        <taxon>Neoptera</taxon>
        <taxon>Paraneoptera</taxon>
        <taxon>Hemiptera</taxon>
        <taxon>Sternorrhyncha</taxon>
        <taxon>Psylloidea</taxon>
        <taxon>Psyllidae</taxon>
        <taxon>Psyllinae</taxon>
        <taxon>Cacopsylla</taxon>
    </lineage>
</organism>
<dbReference type="PANTHER" id="PTHR34825:SF1">
    <property type="entry name" value="AAA-ATPASE-LIKE DOMAIN-CONTAINING PROTEIN"/>
    <property type="match status" value="1"/>
</dbReference>
<dbReference type="SUPFAM" id="SSF52540">
    <property type="entry name" value="P-loop containing nucleoside triphosphate hydrolases"/>
    <property type="match status" value="1"/>
</dbReference>
<keyword evidence="2" id="KW-0732">Signal</keyword>
<feature type="domain" description="AAA-ATPase-like" evidence="3">
    <location>
        <begin position="93"/>
        <end position="345"/>
    </location>
</feature>
<dbReference type="EMBL" id="HBUF01334917">
    <property type="protein sequence ID" value="CAG6697829.1"/>
    <property type="molecule type" value="Transcribed_RNA"/>
</dbReference>
<sequence>MSGYALCLILVLTALESFCKATENVQGLNKESEEEHNPLTEDKSHLTEHKDDEGREEHKINEEDENVSFGNETYVFNKQDEKRELYKANVLSSSFDKVATAGVLIDKSYVIKEMFKVKKKVILLTRPPRWGKSLTLDMIKAFLDVEVDNMGSKIAPSLLTKPKMFHGSSYDVDNIGYKRLKVSNSGICKKMCEYPVIHLDLGDIDGYNESQILWNMYDKIDEVFQKQFPYLNETNFLNGLSEENDIKLRLERFTGRGTVEYSEFKKSITFLSNVLSKIYNNDPVILIDNYDKSLLNLYLKYGPNHESSVTLRKALEDLLKKTLRHNPHVRKAFVTGVFPCAKYDLLNKVDLLDSNVFNQYFGRDFGFNEEEVIELVGHLPGHKVESIMDFYPGYCHGNQSHLFNPYSVMQVLLNKGAIKPYWPNKEDVQVFNKALKMYFKQDYKVLMAGKVLPNLYLSQKLKLSEIIEPENLLEMLIYNGYLSARPSHTKVIPMKKKALGLKFGGPDKNKNETLMATITFHNVSIPNQEILMAFHKIIRKEKRDKKKETENEAEE</sequence>
<evidence type="ECO:0000313" key="4">
    <source>
        <dbReference type="EMBL" id="CAG6697829.1"/>
    </source>
</evidence>
<reference evidence="4" key="1">
    <citation type="submission" date="2021-05" db="EMBL/GenBank/DDBJ databases">
        <authorList>
            <person name="Alioto T."/>
            <person name="Alioto T."/>
            <person name="Gomez Garrido J."/>
        </authorList>
    </citation>
    <scope>NUCLEOTIDE SEQUENCE</scope>
</reference>
<dbReference type="PANTHER" id="PTHR34825">
    <property type="entry name" value="CONSERVED PROTEIN, WITH A WEAK D-GALACTARATE DEHYDRATASE/ALTRONATE HYDROLASE DOMAIN"/>
    <property type="match status" value="1"/>
</dbReference>
<dbReference type="Pfam" id="PF09820">
    <property type="entry name" value="AAA-ATPase_like"/>
    <property type="match status" value="1"/>
</dbReference>
<accession>A0A8D8U3M7</accession>
<feature type="compositionally biased region" description="Basic and acidic residues" evidence="1">
    <location>
        <begin position="30"/>
        <end position="61"/>
    </location>
</feature>
<proteinExistence type="predicted"/>
<dbReference type="InterPro" id="IPR018631">
    <property type="entry name" value="AAA-ATPase-like_dom"/>
</dbReference>
<evidence type="ECO:0000259" key="3">
    <source>
        <dbReference type="Pfam" id="PF09820"/>
    </source>
</evidence>
<feature type="signal peptide" evidence="2">
    <location>
        <begin position="1"/>
        <end position="21"/>
    </location>
</feature>
<name>A0A8D8U3M7_9HEMI</name>
<dbReference type="AlphaFoldDB" id="A0A8D8U3M7"/>
<evidence type="ECO:0000256" key="1">
    <source>
        <dbReference type="SAM" id="MobiDB-lite"/>
    </source>
</evidence>
<protein>
    <recommendedName>
        <fullName evidence="3">AAA-ATPase-like domain-containing protein</fullName>
    </recommendedName>
</protein>
<dbReference type="InterPro" id="IPR027417">
    <property type="entry name" value="P-loop_NTPase"/>
</dbReference>